<organism evidence="1 2">
    <name type="scientific">Vibrio phage nt-1</name>
    <dbReference type="NCBI Taxonomy" id="115992"/>
    <lineage>
        <taxon>Viruses</taxon>
        <taxon>Duplodnaviria</taxon>
        <taxon>Heunggongvirae</taxon>
        <taxon>Uroviricota</taxon>
        <taxon>Caudoviricetes</taxon>
        <taxon>Pantevenvirales</taxon>
        <taxon>Straboviridae</taxon>
        <taxon>Mylasvirus</taxon>
        <taxon>Mylasvirus persius</taxon>
    </lineage>
</organism>
<dbReference type="RefSeq" id="YP_008125239.1">
    <property type="nucleotide sequence ID" value="NC_021529.2"/>
</dbReference>
<dbReference type="KEGG" id="vg:15926541"/>
<dbReference type="OrthoDB" id="25804at35237"/>
<protein>
    <submittedName>
        <fullName evidence="1">Uncharacterized protein</fullName>
    </submittedName>
</protein>
<proteinExistence type="predicted"/>
<dbReference type="GeneID" id="15926541"/>
<sequence length="84" mass="9378">MAKLVEVYSTPAKKVNIAGVELVVENRFNYVTIDQSGTVWAYEDSPSLCNDGDGAYWDVWSGESDGIAQFSDVTEEEFTKLYEV</sequence>
<name>R9TIA8_9CAUD</name>
<evidence type="ECO:0000313" key="1">
    <source>
        <dbReference type="EMBL" id="AGN30090.1"/>
    </source>
</evidence>
<keyword evidence="2" id="KW-1185">Reference proteome</keyword>
<gene>
    <name evidence="1" type="ORF">VPFG_00088</name>
</gene>
<dbReference type="EMBL" id="HQ317393">
    <property type="protein sequence ID" value="AGN30090.1"/>
    <property type="molecule type" value="Genomic_DNA"/>
</dbReference>
<dbReference type="Proteomes" id="UP000201461">
    <property type="component" value="Segment"/>
</dbReference>
<evidence type="ECO:0000313" key="2">
    <source>
        <dbReference type="Proteomes" id="UP000201461"/>
    </source>
</evidence>
<reference evidence="1 2" key="1">
    <citation type="journal article" date="2014" name="Genome Biol. Evol.">
        <title>Composite Conserved Promoter-Terminator Motifs (PeSLs) that Mediate Modular Shuffling in the Diverse T4-Like Myoviruses.</title>
        <authorList>
            <person name="Comeau A.M."/>
            <person name="Arbiol C."/>
            <person name="Krisch H.M."/>
        </authorList>
    </citation>
    <scope>NUCLEOTIDE SEQUENCE [LARGE SCALE GENOMIC DNA]</scope>
</reference>
<accession>R9TIA8</accession>